<dbReference type="OrthoDB" id="2428527at2759"/>
<keyword evidence="6" id="KW-0804">Transcription</keyword>
<keyword evidence="2" id="KW-0479">Metal-binding</keyword>
<evidence type="ECO:0000313" key="10">
    <source>
        <dbReference type="Proteomes" id="UP000019375"/>
    </source>
</evidence>
<dbReference type="Proteomes" id="UP000019375">
    <property type="component" value="Unassembled WGS sequence"/>
</dbReference>
<dbReference type="CDD" id="cd12148">
    <property type="entry name" value="fungal_TF_MHR"/>
    <property type="match status" value="1"/>
</dbReference>
<dbReference type="PANTHER" id="PTHR31313:SF82">
    <property type="entry name" value="ACTIVATORY PROTEIN CHA4-RELATED"/>
    <property type="match status" value="1"/>
</dbReference>
<evidence type="ECO:0000313" key="9">
    <source>
        <dbReference type="EMBL" id="CDF90525.1"/>
    </source>
</evidence>
<dbReference type="AlphaFoldDB" id="A0A8J2XC46"/>
<evidence type="ECO:0000256" key="1">
    <source>
        <dbReference type="ARBA" id="ARBA00004123"/>
    </source>
</evidence>
<dbReference type="GO" id="GO:0003677">
    <property type="term" value="F:DNA binding"/>
    <property type="evidence" value="ECO:0007669"/>
    <property type="project" value="UniProtKB-KW"/>
</dbReference>
<proteinExistence type="predicted"/>
<accession>A0A8J2XC46</accession>
<dbReference type="Gene3D" id="4.10.240.10">
    <property type="entry name" value="Zn(2)-C6 fungal-type DNA-binding domain"/>
    <property type="match status" value="1"/>
</dbReference>
<keyword evidence="10" id="KW-1185">Reference proteome</keyword>
<dbReference type="SUPFAM" id="SSF57701">
    <property type="entry name" value="Zn2/Cys6 DNA-binding domain"/>
    <property type="match status" value="1"/>
</dbReference>
<dbReference type="PROSITE" id="PS00463">
    <property type="entry name" value="ZN2_CY6_FUNGAL_1"/>
    <property type="match status" value="1"/>
</dbReference>
<dbReference type="SMART" id="SM00066">
    <property type="entry name" value="GAL4"/>
    <property type="match status" value="1"/>
</dbReference>
<dbReference type="PANTHER" id="PTHR31313">
    <property type="entry name" value="TY1 ENHANCER ACTIVATOR"/>
    <property type="match status" value="1"/>
</dbReference>
<evidence type="ECO:0000256" key="6">
    <source>
        <dbReference type="ARBA" id="ARBA00023163"/>
    </source>
</evidence>
<dbReference type="Pfam" id="PF04082">
    <property type="entry name" value="Fungal_trans"/>
    <property type="match status" value="1"/>
</dbReference>
<gene>
    <name evidence="9" type="ORF">BN860_03026g</name>
</gene>
<feature type="domain" description="Zn(2)-C6 fungal-type" evidence="8">
    <location>
        <begin position="18"/>
        <end position="47"/>
    </location>
</feature>
<evidence type="ECO:0000259" key="8">
    <source>
        <dbReference type="PROSITE" id="PS50048"/>
    </source>
</evidence>
<dbReference type="GO" id="GO:0008270">
    <property type="term" value="F:zinc ion binding"/>
    <property type="evidence" value="ECO:0007669"/>
    <property type="project" value="InterPro"/>
</dbReference>
<dbReference type="EMBL" id="HG316460">
    <property type="protein sequence ID" value="CDF90525.1"/>
    <property type="molecule type" value="Genomic_DNA"/>
</dbReference>
<dbReference type="GO" id="GO:0005634">
    <property type="term" value="C:nucleus"/>
    <property type="evidence" value="ECO:0007669"/>
    <property type="project" value="UniProtKB-SubCell"/>
</dbReference>
<dbReference type="InterPro" id="IPR051615">
    <property type="entry name" value="Transcr_Regulatory_Elem"/>
</dbReference>
<dbReference type="GO" id="GO:0006351">
    <property type="term" value="P:DNA-templated transcription"/>
    <property type="evidence" value="ECO:0007669"/>
    <property type="project" value="InterPro"/>
</dbReference>
<sequence>MKQSDSTSNHSTQSKKLTCENCRKRRRKCNFELPCSNCIRFGIECIAVKQDLRRKRYTHDYVKTLEEHISHLEGMLKTNQEKAKPEKVLDTSSIVDYAPKSNLDGSNLLNVQYPGTTQNAPPVGTNSIYPTNSLSITKKKKTPEQLKILINVKMLSRSPLILRSLSLFFKWLYPGHFMFIHRETFLSAFFGDETAKSYYCSEELVLAIAALGSKLSSSDGELFNKSEEYYQGAKNKALKTVFQLDGNSFTELTSSSKLAFIQTLLCLAFYDVGSGENAMAWYLSGLAFRIAHEIGLHLSPNAWNDVYEDELSELDFEVRSRIYWGCYIADHLISVLFGRSTTLRLSNSTVPETDELPDIETGIEDYIYEPKATLSMANPLKRLIVLSRITEVFAGKIFIQKESLDQRSQYLSKFNIEMVRWRHDLPDQLLWSRKTLKEMKDFNPTTTYVWFHYYIVLISYNKPFIFDRKSSRDLIEEHIEELYYLLSLWKSNFENFERCSVYMIYSAILAVQCMKTESINASRYKDFTDFLESPTLNYDLAKKFVDNELRAEPADLLGSLPYGKNFDLEYNVDFTLLNEIDTLIGTSTNNLPT</sequence>
<comment type="subcellular location">
    <subcellularLocation>
        <location evidence="1">Nucleus</location>
    </subcellularLocation>
</comment>
<keyword evidence="3" id="KW-0862">Zinc</keyword>
<keyword evidence="4" id="KW-0805">Transcription regulation</keyword>
<keyword evidence="5" id="KW-0238">DNA-binding</keyword>
<dbReference type="Pfam" id="PF00172">
    <property type="entry name" value="Zn_clus"/>
    <property type="match status" value="1"/>
</dbReference>
<dbReference type="PROSITE" id="PS50048">
    <property type="entry name" value="ZN2_CY6_FUNGAL_2"/>
    <property type="match status" value="1"/>
</dbReference>
<dbReference type="InterPro" id="IPR036864">
    <property type="entry name" value="Zn2-C6_fun-type_DNA-bd_sf"/>
</dbReference>
<organism evidence="9 10">
    <name type="scientific">Zygosaccharomyces bailii (strain CLIB 213 / ATCC 58445 / CBS 680 / BCRC 21525 / NBRC 1098 / NCYC 1416 / NRRL Y-2227)</name>
    <dbReference type="NCBI Taxonomy" id="1333698"/>
    <lineage>
        <taxon>Eukaryota</taxon>
        <taxon>Fungi</taxon>
        <taxon>Dikarya</taxon>
        <taxon>Ascomycota</taxon>
        <taxon>Saccharomycotina</taxon>
        <taxon>Saccharomycetes</taxon>
        <taxon>Saccharomycetales</taxon>
        <taxon>Saccharomycetaceae</taxon>
        <taxon>Zygosaccharomyces</taxon>
    </lineage>
</organism>
<evidence type="ECO:0000256" key="5">
    <source>
        <dbReference type="ARBA" id="ARBA00023125"/>
    </source>
</evidence>
<reference evidence="10" key="1">
    <citation type="journal article" date="2013" name="Genome Announc.">
        <title>Genome sequence of the food spoilage yeast Zygosaccharomyces bailii CLIB 213(T).</title>
        <authorList>
            <person name="Galeote V."/>
            <person name="Bigey F."/>
            <person name="Devillers H."/>
            <person name="Neuveglise C."/>
            <person name="Dequin S."/>
        </authorList>
    </citation>
    <scope>NUCLEOTIDE SEQUENCE [LARGE SCALE GENOMIC DNA]</scope>
    <source>
        <strain evidence="10">CLIB 213 / ATCC 58445 / CBS 680 / CCRC 21525 / NBRC 1098 / NCYC 1416 / NRRL Y-2227</strain>
    </source>
</reference>
<evidence type="ECO:0000256" key="3">
    <source>
        <dbReference type="ARBA" id="ARBA00022833"/>
    </source>
</evidence>
<protein>
    <submittedName>
        <fullName evidence="9">ZYBA0S07-03026g1_1</fullName>
    </submittedName>
</protein>
<dbReference type="SMART" id="SM00906">
    <property type="entry name" value="Fungal_trans"/>
    <property type="match status" value="1"/>
</dbReference>
<evidence type="ECO:0000256" key="7">
    <source>
        <dbReference type="ARBA" id="ARBA00023242"/>
    </source>
</evidence>
<evidence type="ECO:0000256" key="2">
    <source>
        <dbReference type="ARBA" id="ARBA00022723"/>
    </source>
</evidence>
<evidence type="ECO:0000256" key="4">
    <source>
        <dbReference type="ARBA" id="ARBA00023015"/>
    </source>
</evidence>
<keyword evidence="7" id="KW-0539">Nucleus</keyword>
<dbReference type="GO" id="GO:0000981">
    <property type="term" value="F:DNA-binding transcription factor activity, RNA polymerase II-specific"/>
    <property type="evidence" value="ECO:0007669"/>
    <property type="project" value="InterPro"/>
</dbReference>
<dbReference type="InterPro" id="IPR007219">
    <property type="entry name" value="XnlR_reg_dom"/>
</dbReference>
<dbReference type="CDD" id="cd00067">
    <property type="entry name" value="GAL4"/>
    <property type="match status" value="1"/>
</dbReference>
<dbReference type="InterPro" id="IPR001138">
    <property type="entry name" value="Zn2Cys6_DnaBD"/>
</dbReference>
<name>A0A8J2XC46_ZYGB2</name>